<dbReference type="PANTHER" id="PTHR13015">
    <property type="entry name" value="PROTEIN AD-016-RELATED"/>
    <property type="match status" value="1"/>
</dbReference>
<dbReference type="GO" id="GO:0071203">
    <property type="term" value="C:WASH complex"/>
    <property type="evidence" value="ECO:0007669"/>
    <property type="project" value="InterPro"/>
</dbReference>
<dbReference type="GO" id="GO:0006887">
    <property type="term" value="P:exocytosis"/>
    <property type="evidence" value="ECO:0007669"/>
    <property type="project" value="TreeGrafter"/>
</dbReference>
<dbReference type="EMBL" id="OU900106">
    <property type="protein sequence ID" value="CAG9857213.1"/>
    <property type="molecule type" value="Genomic_DNA"/>
</dbReference>
<dbReference type="Gene3D" id="1.20.5.110">
    <property type="match status" value="1"/>
</dbReference>
<reference evidence="3" key="1">
    <citation type="submission" date="2022-01" db="EMBL/GenBank/DDBJ databases">
        <authorList>
            <person name="King R."/>
        </authorList>
    </citation>
    <scope>NUCLEOTIDE SEQUENCE</scope>
</reference>
<sequence>MKIDLDTNEDLTQILPIQQKRTLAFVNHFVMDTVAHLNDLCSACESQLMEFNRKMEKLESALVILESQLASISSLDDSEESTSKKVDAVENKPEEVELNDASESITEQEEDRDVDVNSNQAKNDPRLVKFFKMLQFGVPEDAVKLKMRTEGLDPSLLAGKPDTLPEESSTTTGDN</sequence>
<protein>
    <submittedName>
        <fullName evidence="3">Uncharacterized protein</fullName>
    </submittedName>
</protein>
<proteinExistence type="inferred from homology"/>
<name>A0A9N9TJ87_PHYSR</name>
<dbReference type="GO" id="GO:0030041">
    <property type="term" value="P:actin filament polymerization"/>
    <property type="evidence" value="ECO:0007669"/>
    <property type="project" value="TreeGrafter"/>
</dbReference>
<keyword evidence="4" id="KW-1185">Reference proteome</keyword>
<evidence type="ECO:0000256" key="2">
    <source>
        <dbReference type="SAM" id="MobiDB-lite"/>
    </source>
</evidence>
<evidence type="ECO:0000313" key="3">
    <source>
        <dbReference type="EMBL" id="CAG9857213.1"/>
    </source>
</evidence>
<evidence type="ECO:0000313" key="4">
    <source>
        <dbReference type="Proteomes" id="UP001153712"/>
    </source>
</evidence>
<dbReference type="Proteomes" id="UP001153712">
    <property type="component" value="Chromosome 13"/>
</dbReference>
<feature type="compositionally biased region" description="Acidic residues" evidence="2">
    <location>
        <begin position="96"/>
        <end position="113"/>
    </location>
</feature>
<organism evidence="3 4">
    <name type="scientific">Phyllotreta striolata</name>
    <name type="common">Striped flea beetle</name>
    <name type="synonym">Crioceris striolata</name>
    <dbReference type="NCBI Taxonomy" id="444603"/>
    <lineage>
        <taxon>Eukaryota</taxon>
        <taxon>Metazoa</taxon>
        <taxon>Ecdysozoa</taxon>
        <taxon>Arthropoda</taxon>
        <taxon>Hexapoda</taxon>
        <taxon>Insecta</taxon>
        <taxon>Pterygota</taxon>
        <taxon>Neoptera</taxon>
        <taxon>Endopterygota</taxon>
        <taxon>Coleoptera</taxon>
        <taxon>Polyphaga</taxon>
        <taxon>Cucujiformia</taxon>
        <taxon>Chrysomeloidea</taxon>
        <taxon>Chrysomelidae</taxon>
        <taxon>Galerucinae</taxon>
        <taxon>Alticini</taxon>
        <taxon>Phyllotreta</taxon>
    </lineage>
</organism>
<feature type="compositionally biased region" description="Basic and acidic residues" evidence="2">
    <location>
        <begin position="81"/>
        <end position="95"/>
    </location>
</feature>
<feature type="compositionally biased region" description="Polar residues" evidence="2">
    <location>
        <begin position="166"/>
        <end position="175"/>
    </location>
</feature>
<comment type="similarity">
    <text evidence="1">Belongs to the CCDC53 family.</text>
</comment>
<accession>A0A9N9TJ87</accession>
<dbReference type="AlphaFoldDB" id="A0A9N9TJ87"/>
<evidence type="ECO:0000256" key="1">
    <source>
        <dbReference type="ARBA" id="ARBA00006290"/>
    </source>
</evidence>
<feature type="region of interest" description="Disordered" evidence="2">
    <location>
        <begin position="151"/>
        <end position="175"/>
    </location>
</feature>
<dbReference type="Pfam" id="PF10152">
    <property type="entry name" value="CCDC53"/>
    <property type="match status" value="1"/>
</dbReference>
<gene>
    <name evidence="3" type="ORF">PHYEVI_LOCUS3619</name>
</gene>
<dbReference type="InterPro" id="IPR019309">
    <property type="entry name" value="WASHC3"/>
</dbReference>
<dbReference type="OrthoDB" id="268027at2759"/>
<dbReference type="PANTHER" id="PTHR13015:SF0">
    <property type="entry name" value="WASH COMPLEX SUBUNIT 3"/>
    <property type="match status" value="1"/>
</dbReference>
<feature type="region of interest" description="Disordered" evidence="2">
    <location>
        <begin position="74"/>
        <end position="120"/>
    </location>
</feature>